<dbReference type="EMBL" id="JACAZF010000005">
    <property type="protein sequence ID" value="KAF7304045.1"/>
    <property type="molecule type" value="Genomic_DNA"/>
</dbReference>
<feature type="compositionally biased region" description="Basic and acidic residues" evidence="1">
    <location>
        <begin position="25"/>
        <end position="42"/>
    </location>
</feature>
<dbReference type="CDD" id="cd00067">
    <property type="entry name" value="GAL4"/>
    <property type="match status" value="1"/>
</dbReference>
<sequence>MPQPTYFVPATGSWAPAPLANPYAHKREDTGTTDRWGTRILEEPTATSSAPSPTDSAWNRSWPHFDPASFNAEHYHETRYLPTGLVASSLPTYGTSPLVLPAWSNDRFAANMSCRRRQGVDLASPPDTTSYSLNGYLPDGPNIVSYSPPPHVPSPRFSEADEHLQITSAQRSPATACDEANVKPVRDRRQPLSCLFCRARKIACGTGGRFDERRDSEPEMCWQCLKRGRRVCIYPAASKRGLRHRVENEGLSGDRIRRMAPNEGVSPGELDAEEYRICFRR</sequence>
<dbReference type="PROSITE" id="PS50048">
    <property type="entry name" value="ZN2_CY6_FUNGAL_2"/>
    <property type="match status" value="1"/>
</dbReference>
<feature type="region of interest" description="Disordered" evidence="1">
    <location>
        <begin position="18"/>
        <end position="58"/>
    </location>
</feature>
<dbReference type="GO" id="GO:0008270">
    <property type="term" value="F:zinc ion binding"/>
    <property type="evidence" value="ECO:0007669"/>
    <property type="project" value="InterPro"/>
</dbReference>
<dbReference type="Gene3D" id="4.10.240.10">
    <property type="entry name" value="Zn(2)-C6 fungal-type DNA-binding domain"/>
    <property type="match status" value="1"/>
</dbReference>
<evidence type="ECO:0000259" key="2">
    <source>
        <dbReference type="PROSITE" id="PS50048"/>
    </source>
</evidence>
<gene>
    <name evidence="3" type="ORF">MIND_00635800</name>
</gene>
<protein>
    <submittedName>
        <fullName evidence="3">Zn(2)-C6 fungal-type domain-containing protein</fullName>
    </submittedName>
</protein>
<dbReference type="RefSeq" id="XP_037221017.1">
    <property type="nucleotide sequence ID" value="XM_037363096.1"/>
</dbReference>
<evidence type="ECO:0000313" key="4">
    <source>
        <dbReference type="Proteomes" id="UP000636479"/>
    </source>
</evidence>
<dbReference type="GO" id="GO:0000981">
    <property type="term" value="F:DNA-binding transcription factor activity, RNA polymerase II-specific"/>
    <property type="evidence" value="ECO:0007669"/>
    <property type="project" value="InterPro"/>
</dbReference>
<evidence type="ECO:0000313" key="3">
    <source>
        <dbReference type="EMBL" id="KAF7304045.1"/>
    </source>
</evidence>
<dbReference type="GeneID" id="59345612"/>
<name>A0A8H6SU99_9AGAR</name>
<dbReference type="Proteomes" id="UP000636479">
    <property type="component" value="Unassembled WGS sequence"/>
</dbReference>
<dbReference type="SMART" id="SM00066">
    <property type="entry name" value="GAL4"/>
    <property type="match status" value="1"/>
</dbReference>
<dbReference type="InterPro" id="IPR036864">
    <property type="entry name" value="Zn2-C6_fun-type_DNA-bd_sf"/>
</dbReference>
<dbReference type="InterPro" id="IPR001138">
    <property type="entry name" value="Zn2Cys6_DnaBD"/>
</dbReference>
<organism evidence="3 4">
    <name type="scientific">Mycena indigotica</name>
    <dbReference type="NCBI Taxonomy" id="2126181"/>
    <lineage>
        <taxon>Eukaryota</taxon>
        <taxon>Fungi</taxon>
        <taxon>Dikarya</taxon>
        <taxon>Basidiomycota</taxon>
        <taxon>Agaricomycotina</taxon>
        <taxon>Agaricomycetes</taxon>
        <taxon>Agaricomycetidae</taxon>
        <taxon>Agaricales</taxon>
        <taxon>Marasmiineae</taxon>
        <taxon>Mycenaceae</taxon>
        <taxon>Mycena</taxon>
    </lineage>
</organism>
<reference evidence="3" key="1">
    <citation type="submission" date="2020-05" db="EMBL/GenBank/DDBJ databases">
        <title>Mycena genomes resolve the evolution of fungal bioluminescence.</title>
        <authorList>
            <person name="Tsai I.J."/>
        </authorList>
    </citation>
    <scope>NUCLEOTIDE SEQUENCE</scope>
    <source>
        <strain evidence="3">171206Taipei</strain>
    </source>
</reference>
<dbReference type="AlphaFoldDB" id="A0A8H6SU99"/>
<accession>A0A8H6SU99</accession>
<keyword evidence="4" id="KW-1185">Reference proteome</keyword>
<feature type="domain" description="Zn(2)-C6 fungal-type" evidence="2">
    <location>
        <begin position="193"/>
        <end position="234"/>
    </location>
</feature>
<dbReference type="SUPFAM" id="SSF57701">
    <property type="entry name" value="Zn2/Cys6 DNA-binding domain"/>
    <property type="match status" value="1"/>
</dbReference>
<dbReference type="OrthoDB" id="39175at2759"/>
<proteinExistence type="predicted"/>
<evidence type="ECO:0000256" key="1">
    <source>
        <dbReference type="SAM" id="MobiDB-lite"/>
    </source>
</evidence>
<feature type="compositionally biased region" description="Low complexity" evidence="1">
    <location>
        <begin position="44"/>
        <end position="57"/>
    </location>
</feature>
<comment type="caution">
    <text evidence="3">The sequence shown here is derived from an EMBL/GenBank/DDBJ whole genome shotgun (WGS) entry which is preliminary data.</text>
</comment>